<evidence type="ECO:0000313" key="3">
    <source>
        <dbReference type="Proteomes" id="UP000321405"/>
    </source>
</evidence>
<proteinExistence type="predicted"/>
<accession>A0A511BQJ0</accession>
<reference evidence="2 3" key="1">
    <citation type="submission" date="2019-07" db="EMBL/GenBank/DDBJ databases">
        <title>Whole genome shotgun sequence of Swaminathania salitolerans NBRC 104436.</title>
        <authorList>
            <person name="Hosoyama A."/>
            <person name="Uohara A."/>
            <person name="Ohji S."/>
            <person name="Ichikawa N."/>
        </authorList>
    </citation>
    <scope>NUCLEOTIDE SEQUENCE [LARGE SCALE GENOMIC DNA]</scope>
    <source>
        <strain evidence="2 3">NBRC 104436</strain>
    </source>
</reference>
<dbReference type="Proteomes" id="UP000321405">
    <property type="component" value="Unassembled WGS sequence"/>
</dbReference>
<protein>
    <submittedName>
        <fullName evidence="2">Uncharacterized protein</fullName>
    </submittedName>
</protein>
<name>A0A511BQJ0_9PROT</name>
<gene>
    <name evidence="2" type="ORF">SSA02_10670</name>
</gene>
<dbReference type="EMBL" id="BJVC01000002">
    <property type="protein sequence ID" value="GEL01904.1"/>
    <property type="molecule type" value="Genomic_DNA"/>
</dbReference>
<evidence type="ECO:0000256" key="1">
    <source>
        <dbReference type="SAM" id="MobiDB-lite"/>
    </source>
</evidence>
<dbReference type="AlphaFoldDB" id="A0A511BQJ0"/>
<feature type="region of interest" description="Disordered" evidence="1">
    <location>
        <begin position="1"/>
        <end position="28"/>
    </location>
</feature>
<comment type="caution">
    <text evidence="2">The sequence shown here is derived from an EMBL/GenBank/DDBJ whole genome shotgun (WGS) entry which is preliminary data.</text>
</comment>
<keyword evidence="3" id="KW-1185">Reference proteome</keyword>
<organism evidence="2 3">
    <name type="scientific">Swaminathania salitolerans</name>
    <dbReference type="NCBI Taxonomy" id="182838"/>
    <lineage>
        <taxon>Bacteria</taxon>
        <taxon>Pseudomonadati</taxon>
        <taxon>Pseudomonadota</taxon>
        <taxon>Alphaproteobacteria</taxon>
        <taxon>Acetobacterales</taxon>
        <taxon>Acetobacteraceae</taxon>
        <taxon>Swaminathania</taxon>
    </lineage>
</organism>
<evidence type="ECO:0000313" key="2">
    <source>
        <dbReference type="EMBL" id="GEL01904.1"/>
    </source>
</evidence>
<sequence>MHGSRRYQPVPETNAAPTDESPETSVDLPWIGRIGISNGATYGRDPNTGANLKPFGEAYENSSIVSHGLAMPGQVDLGNMHP</sequence>